<proteinExistence type="predicted"/>
<comment type="caution">
    <text evidence="1">The sequence shown here is derived from an EMBL/GenBank/DDBJ whole genome shotgun (WGS) entry which is preliminary data.</text>
</comment>
<accession>A0A7C8QX55</accession>
<evidence type="ECO:0000313" key="1">
    <source>
        <dbReference type="EMBL" id="KAF3226554.1"/>
    </source>
</evidence>
<dbReference type="Proteomes" id="UP000472727">
    <property type="component" value="Unassembled WGS sequence"/>
</dbReference>
<dbReference type="AlphaFoldDB" id="A0A7C8QX55"/>
<protein>
    <submittedName>
        <fullName evidence="1">Uncharacterized protein</fullName>
    </submittedName>
</protein>
<dbReference type="EMBL" id="WIWS01000010">
    <property type="protein sequence ID" value="KAF3226554.1"/>
    <property type="molecule type" value="Genomic_DNA"/>
</dbReference>
<sequence>MPNLSTLPHDIRYQILALFSEYRSISSLIVASRPFYTSLQPHRVYFLSRFFLKKFEPEANLVVSLSRVRCLPDTPEVWYSFRSAVGDYIDEKFDHFQITHNKNPDTFLSIRQNHETILKSTQRFLQDQIYPHQTSKTPRNPSGAFPLPPPLNSGADLQPTPSVNEYYNIVGGFYRLWIWTLLHGSRYYPRESSDGSFRRGKEKRHVDDMYGYVLEGWGFWNIQNLQILAHWAIGWVDLAIDEENIEMPPATCDMIIHPGEQRRRDSRFQPSPDHDRRDIIGSLIRHNLIGLLEAVGDKSAVKDVVLDIINRSPFPQILTSLERGPRYSTLSCPGNLPTCVTFATEGCIDPIRFRGVNPNRVEIRPLVSGTVEDRKAYEKVFRQSDKWMTMFDWLLGGLGAEPTLEGADFWASVWDDWRLLEWGYWRPDFHFDEEDECGTTQTRLL</sequence>
<reference evidence="1 2" key="1">
    <citation type="submission" date="2019-06" db="EMBL/GenBank/DDBJ databases">
        <authorList>
            <person name="Palmer J.M."/>
        </authorList>
    </citation>
    <scope>NUCLEOTIDE SEQUENCE [LARGE SCALE GENOMIC DNA]</scope>
    <source>
        <strain evidence="1 2">TWF106</strain>
    </source>
</reference>
<organism evidence="1 2">
    <name type="scientific">Orbilia oligospora</name>
    <name type="common">Nematode-trapping fungus</name>
    <name type="synonym">Arthrobotrys oligospora</name>
    <dbReference type="NCBI Taxonomy" id="2813651"/>
    <lineage>
        <taxon>Eukaryota</taxon>
        <taxon>Fungi</taxon>
        <taxon>Dikarya</taxon>
        <taxon>Ascomycota</taxon>
        <taxon>Pezizomycotina</taxon>
        <taxon>Orbiliomycetes</taxon>
        <taxon>Orbiliales</taxon>
        <taxon>Orbiliaceae</taxon>
        <taxon>Orbilia</taxon>
    </lineage>
</organism>
<evidence type="ECO:0000313" key="2">
    <source>
        <dbReference type="Proteomes" id="UP000472727"/>
    </source>
</evidence>
<name>A0A7C8QX55_ORBOL</name>
<gene>
    <name evidence="1" type="ORF">TWF106_000295</name>
</gene>